<dbReference type="SMART" id="SM00450">
    <property type="entry name" value="RHOD"/>
    <property type="match status" value="1"/>
</dbReference>
<dbReference type="RefSeq" id="WP_346036794.1">
    <property type="nucleotide sequence ID" value="NZ_BAAALY010000016.1"/>
</dbReference>
<dbReference type="InterPro" id="IPR001763">
    <property type="entry name" value="Rhodanese-like_dom"/>
</dbReference>
<evidence type="ECO:0000313" key="3">
    <source>
        <dbReference type="Proteomes" id="UP001501791"/>
    </source>
</evidence>
<gene>
    <name evidence="2" type="ORF">GCM10009691_31930</name>
</gene>
<organism evidence="2 3">
    <name type="scientific">Brevibacterium picturae</name>
    <dbReference type="NCBI Taxonomy" id="260553"/>
    <lineage>
        <taxon>Bacteria</taxon>
        <taxon>Bacillati</taxon>
        <taxon>Actinomycetota</taxon>
        <taxon>Actinomycetes</taxon>
        <taxon>Micrococcales</taxon>
        <taxon>Brevibacteriaceae</taxon>
        <taxon>Brevibacterium</taxon>
    </lineage>
</organism>
<dbReference type="PROSITE" id="PS50206">
    <property type="entry name" value="RHODANESE_3"/>
    <property type="match status" value="1"/>
</dbReference>
<accession>A0ABN2CC88</accession>
<dbReference type="EMBL" id="BAAALY010000016">
    <property type="protein sequence ID" value="GAA1555213.1"/>
    <property type="molecule type" value="Genomic_DNA"/>
</dbReference>
<dbReference type="InterPro" id="IPR036873">
    <property type="entry name" value="Rhodanese-like_dom_sf"/>
</dbReference>
<dbReference type="Proteomes" id="UP001501791">
    <property type="component" value="Unassembled WGS sequence"/>
</dbReference>
<dbReference type="CDD" id="cd00158">
    <property type="entry name" value="RHOD"/>
    <property type="match status" value="1"/>
</dbReference>
<evidence type="ECO:0000259" key="1">
    <source>
        <dbReference type="PROSITE" id="PS50206"/>
    </source>
</evidence>
<comment type="caution">
    <text evidence="2">The sequence shown here is derived from an EMBL/GenBank/DDBJ whole genome shotgun (WGS) entry which is preliminary data.</text>
</comment>
<dbReference type="PANTHER" id="PTHR43031">
    <property type="entry name" value="FAD-DEPENDENT OXIDOREDUCTASE"/>
    <property type="match status" value="1"/>
</dbReference>
<evidence type="ECO:0000313" key="2">
    <source>
        <dbReference type="EMBL" id="GAA1555213.1"/>
    </source>
</evidence>
<dbReference type="PANTHER" id="PTHR43031:SF1">
    <property type="entry name" value="PYRIDINE NUCLEOTIDE-DISULPHIDE OXIDOREDUCTASE"/>
    <property type="match status" value="1"/>
</dbReference>
<proteinExistence type="predicted"/>
<dbReference type="InterPro" id="IPR050229">
    <property type="entry name" value="GlpE_sulfurtransferase"/>
</dbReference>
<sequence>MSVLFRCFSDRGELAEDRDAAEEIRNHLLRVGIDQVTRYVTSVDGLPSFVPRIVIPADLEQFDAAMVLDVRSKTEHAAGHIPGSQQLSAGRVLWHQDELSRSESVVTYCQTGVRNSVAANALRRAGHDVVELDGSFGGWSDWKNS</sequence>
<dbReference type="SUPFAM" id="SSF52821">
    <property type="entry name" value="Rhodanese/Cell cycle control phosphatase"/>
    <property type="match status" value="1"/>
</dbReference>
<dbReference type="Gene3D" id="3.40.250.10">
    <property type="entry name" value="Rhodanese-like domain"/>
    <property type="match status" value="1"/>
</dbReference>
<dbReference type="Pfam" id="PF00581">
    <property type="entry name" value="Rhodanese"/>
    <property type="match status" value="1"/>
</dbReference>
<protein>
    <recommendedName>
        <fullName evidence="1">Rhodanese domain-containing protein</fullName>
    </recommendedName>
</protein>
<keyword evidence="3" id="KW-1185">Reference proteome</keyword>
<feature type="domain" description="Rhodanese" evidence="1">
    <location>
        <begin position="61"/>
        <end position="145"/>
    </location>
</feature>
<name>A0ABN2CC88_9MICO</name>
<reference evidence="2 3" key="1">
    <citation type="journal article" date="2019" name="Int. J. Syst. Evol. Microbiol.">
        <title>The Global Catalogue of Microorganisms (GCM) 10K type strain sequencing project: providing services to taxonomists for standard genome sequencing and annotation.</title>
        <authorList>
            <consortium name="The Broad Institute Genomics Platform"/>
            <consortium name="The Broad Institute Genome Sequencing Center for Infectious Disease"/>
            <person name="Wu L."/>
            <person name="Ma J."/>
        </authorList>
    </citation>
    <scope>NUCLEOTIDE SEQUENCE [LARGE SCALE GENOMIC DNA]</scope>
    <source>
        <strain evidence="2 3">JCM 13319</strain>
    </source>
</reference>